<evidence type="ECO:0000256" key="3">
    <source>
        <dbReference type="ARBA" id="ARBA00004651"/>
    </source>
</evidence>
<evidence type="ECO:0000256" key="5">
    <source>
        <dbReference type="ARBA" id="ARBA00022516"/>
    </source>
</evidence>
<evidence type="ECO:0000256" key="10">
    <source>
        <dbReference type="ARBA" id="ARBA00022989"/>
    </source>
</evidence>
<keyword evidence="10" id="KW-1133">Transmembrane helix</keyword>
<dbReference type="EMBL" id="CP014691">
    <property type="protein sequence ID" value="AQS88098.1"/>
    <property type="molecule type" value="Genomic_DNA"/>
</dbReference>
<dbReference type="InterPro" id="IPR027379">
    <property type="entry name" value="CLS_N"/>
</dbReference>
<dbReference type="Pfam" id="PF13091">
    <property type="entry name" value="PLDc_2"/>
    <property type="match status" value="2"/>
</dbReference>
<comment type="subcellular location">
    <subcellularLocation>
        <location evidence="3">Cell membrane</location>
        <topology evidence="3">Multi-pass membrane protein</topology>
    </subcellularLocation>
    <subcellularLocation>
        <location evidence="2">Secreted</location>
    </subcellularLocation>
</comment>
<evidence type="ECO:0000313" key="16">
    <source>
        <dbReference type="EMBL" id="AQS88098.1"/>
    </source>
</evidence>
<dbReference type="Pfam" id="PF13396">
    <property type="entry name" value="PLDc_N"/>
    <property type="match status" value="1"/>
</dbReference>
<accession>A0A1U9KQL2</accession>
<evidence type="ECO:0000256" key="6">
    <source>
        <dbReference type="ARBA" id="ARBA00022525"/>
    </source>
</evidence>
<dbReference type="CDD" id="cd09152">
    <property type="entry name" value="PLDc_EcCLS_like_1"/>
    <property type="match status" value="1"/>
</dbReference>
<keyword evidence="17" id="KW-1185">Reference proteome</keyword>
<dbReference type="InterPro" id="IPR022924">
    <property type="entry name" value="Cardiolipin_synthase"/>
</dbReference>
<proteinExistence type="predicted"/>
<dbReference type="CDD" id="cd09158">
    <property type="entry name" value="PLDc_EcCLS_like_2"/>
    <property type="match status" value="1"/>
</dbReference>
<dbReference type="OrthoDB" id="9762009at2"/>
<evidence type="ECO:0000256" key="1">
    <source>
        <dbReference type="ARBA" id="ARBA00003145"/>
    </source>
</evidence>
<dbReference type="KEGG" id="nch:A0U93_09240"/>
<dbReference type="Proteomes" id="UP000188604">
    <property type="component" value="Chromosome"/>
</dbReference>
<dbReference type="SUPFAM" id="SSF56024">
    <property type="entry name" value="Phospholipase D/nuclease"/>
    <property type="match status" value="2"/>
</dbReference>
<keyword evidence="7" id="KW-0808">Transferase</keyword>
<dbReference type="AlphaFoldDB" id="A0A1U9KQL2"/>
<organism evidence="16 17">
    <name type="scientific">Neoasaia chiangmaiensis</name>
    <dbReference type="NCBI Taxonomy" id="320497"/>
    <lineage>
        <taxon>Bacteria</taxon>
        <taxon>Pseudomonadati</taxon>
        <taxon>Pseudomonadota</taxon>
        <taxon>Alphaproteobacteria</taxon>
        <taxon>Acetobacterales</taxon>
        <taxon>Acetobacteraceae</taxon>
        <taxon>Neoasaia</taxon>
    </lineage>
</organism>
<keyword evidence="11" id="KW-0443">Lipid metabolism</keyword>
<dbReference type="NCBIfam" id="TIGR04265">
    <property type="entry name" value="bac_cardiolipin"/>
    <property type="match status" value="1"/>
</dbReference>
<keyword evidence="14" id="KW-1208">Phospholipid metabolism</keyword>
<dbReference type="GO" id="GO:0005576">
    <property type="term" value="C:extracellular region"/>
    <property type="evidence" value="ECO:0007669"/>
    <property type="project" value="UniProtKB-SubCell"/>
</dbReference>
<evidence type="ECO:0000256" key="8">
    <source>
        <dbReference type="ARBA" id="ARBA00022692"/>
    </source>
</evidence>
<keyword evidence="4" id="KW-1003">Cell membrane</keyword>
<evidence type="ECO:0000256" key="11">
    <source>
        <dbReference type="ARBA" id="ARBA00023098"/>
    </source>
</evidence>
<reference evidence="16 17" key="1">
    <citation type="submission" date="2016-03" db="EMBL/GenBank/DDBJ databases">
        <title>Acetic acid bacteria sequencing.</title>
        <authorList>
            <person name="Brandt J."/>
            <person name="Jakob F."/>
            <person name="Vogel R.F."/>
        </authorList>
    </citation>
    <scope>NUCLEOTIDE SEQUENCE [LARGE SCALE GENOMIC DNA]</scope>
    <source>
        <strain evidence="16 17">NBRC 101099</strain>
    </source>
</reference>
<evidence type="ECO:0000256" key="15">
    <source>
        <dbReference type="NCBIfam" id="TIGR04265"/>
    </source>
</evidence>
<dbReference type="InterPro" id="IPR025202">
    <property type="entry name" value="PLD-like_dom"/>
</dbReference>
<sequence length="481" mass="53911">MNWHWLGPASVFTLQVIFIIRALLRPHRQPTSRIAWVAIIGALPIVGILAYLLLGETNPGRALVTRIHAAMRQVPIPGKTSETLLDVEDAYRLPPRAVPLFRMGQSINGYPPMGGNSAALMADSNAAIDAMVADIDRARQHVHICFYIWLTDHNGMKMVEALRRAARRGVTCRVMADDLGSRKLIHHRAWRDMAQDGVQLVRALPIGSILLRPLHGRFDMRNHRKVVVIDNRVTYCGSQNCADPEFRVKARYAPWVDLVARFEGPVALQNQHLFATDWMSQTSEDLTPLLASATVPQEPGFVAQVVASGAATRYEAMPEMFIALMDSATDELMITTPYYVPDEAIQTALRASAHRGVRTTLIMPQRNDSWIVAGASRSYYLELLQAGVRILEYPHGLLHTKSLTVDGTTTLIGSANMDRRSFDLNFENNILLFDPAFTIQVRERQQHYLDASQEITIDMVKAWPTWRVLWNNVLATIGPVL</sequence>
<keyword evidence="8" id="KW-0812">Transmembrane</keyword>
<gene>
    <name evidence="16" type="ORF">A0U93_09240</name>
</gene>
<keyword evidence="12" id="KW-0472">Membrane</keyword>
<evidence type="ECO:0000256" key="2">
    <source>
        <dbReference type="ARBA" id="ARBA00004613"/>
    </source>
</evidence>
<dbReference type="EC" id="2.7.8.-" evidence="15"/>
<dbReference type="PANTHER" id="PTHR21248:SF22">
    <property type="entry name" value="PHOSPHOLIPASE D"/>
    <property type="match status" value="1"/>
</dbReference>
<keyword evidence="9" id="KW-0677">Repeat</keyword>
<dbReference type="PROSITE" id="PS50035">
    <property type="entry name" value="PLD"/>
    <property type="match status" value="2"/>
</dbReference>
<evidence type="ECO:0000256" key="14">
    <source>
        <dbReference type="ARBA" id="ARBA00023264"/>
    </source>
</evidence>
<dbReference type="GO" id="GO:0008808">
    <property type="term" value="F:cardiolipin synthase activity"/>
    <property type="evidence" value="ECO:0007669"/>
    <property type="project" value="UniProtKB-UniRule"/>
</dbReference>
<evidence type="ECO:0000256" key="13">
    <source>
        <dbReference type="ARBA" id="ARBA00023209"/>
    </source>
</evidence>
<dbReference type="Gene3D" id="3.30.870.10">
    <property type="entry name" value="Endonuclease Chain A"/>
    <property type="match status" value="2"/>
</dbReference>
<evidence type="ECO:0000256" key="7">
    <source>
        <dbReference type="ARBA" id="ARBA00022679"/>
    </source>
</evidence>
<evidence type="ECO:0000256" key="4">
    <source>
        <dbReference type="ARBA" id="ARBA00022475"/>
    </source>
</evidence>
<evidence type="ECO:0000256" key="12">
    <source>
        <dbReference type="ARBA" id="ARBA00023136"/>
    </source>
</evidence>
<keyword evidence="6" id="KW-0964">Secreted</keyword>
<evidence type="ECO:0000313" key="17">
    <source>
        <dbReference type="Proteomes" id="UP000188604"/>
    </source>
</evidence>
<name>A0A1U9KQL2_9PROT</name>
<dbReference type="GO" id="GO:0005886">
    <property type="term" value="C:plasma membrane"/>
    <property type="evidence" value="ECO:0007669"/>
    <property type="project" value="UniProtKB-SubCell"/>
</dbReference>
<dbReference type="SMART" id="SM00155">
    <property type="entry name" value="PLDc"/>
    <property type="match status" value="2"/>
</dbReference>
<dbReference type="RefSeq" id="WP_077807119.1">
    <property type="nucleotide sequence ID" value="NZ_BJXS01000007.1"/>
</dbReference>
<dbReference type="STRING" id="320497.A0U93_09240"/>
<protein>
    <recommendedName>
        <fullName evidence="15">Cardiolipin synthase</fullName>
        <ecNumber evidence="15">2.7.8.-</ecNumber>
    </recommendedName>
</protein>
<evidence type="ECO:0000256" key="9">
    <source>
        <dbReference type="ARBA" id="ARBA00022737"/>
    </source>
</evidence>
<keyword evidence="13" id="KW-0594">Phospholipid biosynthesis</keyword>
<keyword evidence="5" id="KW-0444">Lipid biosynthesis</keyword>
<dbReference type="InterPro" id="IPR001736">
    <property type="entry name" value="PLipase_D/transphosphatidylase"/>
</dbReference>
<comment type="function">
    <text evidence="1">Could be a virulence factor.</text>
</comment>
<dbReference type="GO" id="GO:0032049">
    <property type="term" value="P:cardiolipin biosynthetic process"/>
    <property type="evidence" value="ECO:0007669"/>
    <property type="project" value="UniProtKB-UniRule"/>
</dbReference>
<dbReference type="PANTHER" id="PTHR21248">
    <property type="entry name" value="CARDIOLIPIN SYNTHASE"/>
    <property type="match status" value="1"/>
</dbReference>